<name>A0A0D0GZ05_9BACL</name>
<dbReference type="Proteomes" id="UP000032047">
    <property type="component" value="Unassembled WGS sequence"/>
</dbReference>
<protein>
    <submittedName>
        <fullName evidence="1">Uncharacterized protein</fullName>
    </submittedName>
</protein>
<proteinExistence type="predicted"/>
<comment type="caution">
    <text evidence="1">The sequence shown here is derived from an EMBL/GenBank/DDBJ whole genome shotgun (WGS) entry which is preliminary data.</text>
</comment>
<accession>A0A0D0GZ05</accession>
<evidence type="ECO:0000313" key="1">
    <source>
        <dbReference type="EMBL" id="KIP21101.1"/>
    </source>
</evidence>
<gene>
    <name evidence="1" type="ORF">JV16_01595</name>
</gene>
<dbReference type="EMBL" id="JXTG01000007">
    <property type="protein sequence ID" value="KIP21101.1"/>
    <property type="molecule type" value="Genomic_DNA"/>
</dbReference>
<keyword evidence="2" id="KW-1185">Reference proteome</keyword>
<dbReference type="AlphaFoldDB" id="A0A0D0GZ05"/>
<dbReference type="RefSeq" id="WP_042535109.1">
    <property type="nucleotide sequence ID" value="NZ_JXTG01000007.1"/>
</dbReference>
<reference evidence="1 2" key="1">
    <citation type="submission" date="2015-01" db="EMBL/GenBank/DDBJ databases">
        <title>Genome sequence of Anoxybacillus ayderensis strain AB04.</title>
        <authorList>
            <person name="Belduz A.O."/>
            <person name="Canakci S."/>
            <person name="Chan K.-G."/>
            <person name="Kahar U.M."/>
            <person name="Yaakob A.S."/>
            <person name="Chan C.S."/>
            <person name="Goh K.M."/>
        </authorList>
    </citation>
    <scope>NUCLEOTIDE SEQUENCE [LARGE SCALE GENOMIC DNA]</scope>
    <source>
        <strain evidence="1 2">AB04</strain>
    </source>
</reference>
<sequence>MTNKQLKTVVVDVQSIPAWQQINSTLQNAIMLTEYALEKGWSKEEFDRVIQLLYSTVVKDKA</sequence>
<evidence type="ECO:0000313" key="2">
    <source>
        <dbReference type="Proteomes" id="UP000032047"/>
    </source>
</evidence>
<organism evidence="1 2">
    <name type="scientific">Anoxybacillus ayderensis</name>
    <dbReference type="NCBI Taxonomy" id="265546"/>
    <lineage>
        <taxon>Bacteria</taxon>
        <taxon>Bacillati</taxon>
        <taxon>Bacillota</taxon>
        <taxon>Bacilli</taxon>
        <taxon>Bacillales</taxon>
        <taxon>Anoxybacillaceae</taxon>
        <taxon>Anoxybacillus</taxon>
    </lineage>
</organism>